<evidence type="ECO:0008006" key="3">
    <source>
        <dbReference type="Google" id="ProtNLM"/>
    </source>
</evidence>
<organism evidence="1 2">
    <name type="scientific">Thiothrix nivea (strain ATCC 35100 / DSM 5205 / JP2)</name>
    <dbReference type="NCBI Taxonomy" id="870187"/>
    <lineage>
        <taxon>Bacteria</taxon>
        <taxon>Pseudomonadati</taxon>
        <taxon>Pseudomonadota</taxon>
        <taxon>Gammaproteobacteria</taxon>
        <taxon>Thiotrichales</taxon>
        <taxon>Thiotrichaceae</taxon>
        <taxon>Thiothrix</taxon>
    </lineage>
</organism>
<reference evidence="2" key="1">
    <citation type="journal article" date="2011" name="Stand. Genomic Sci.">
        <title>Genome sequence of the filamentous, gliding Thiothrix nivea neotype strain (JP2(T)).</title>
        <authorList>
            <person name="Lapidus A."/>
            <person name="Nolan M."/>
            <person name="Lucas S."/>
            <person name="Glavina Del Rio T."/>
            <person name="Tice H."/>
            <person name="Cheng J.F."/>
            <person name="Tapia R."/>
            <person name="Han C."/>
            <person name="Goodwin L."/>
            <person name="Pitluck S."/>
            <person name="Liolios K."/>
            <person name="Pagani I."/>
            <person name="Ivanova N."/>
            <person name="Huntemann M."/>
            <person name="Mavromatis K."/>
            <person name="Mikhailova N."/>
            <person name="Pati A."/>
            <person name="Chen A."/>
            <person name="Palaniappan K."/>
            <person name="Land M."/>
            <person name="Brambilla E.M."/>
            <person name="Rohde M."/>
            <person name="Abt B."/>
            <person name="Verbarg S."/>
            <person name="Goker M."/>
            <person name="Bristow J."/>
            <person name="Eisen J.A."/>
            <person name="Markowitz V."/>
            <person name="Hugenholtz P."/>
            <person name="Kyrpides N.C."/>
            <person name="Klenk H.P."/>
            <person name="Woyke T."/>
        </authorList>
    </citation>
    <scope>NUCLEOTIDE SEQUENCE [LARGE SCALE GENOMIC DNA]</scope>
    <source>
        <strain evidence="2">ATCC 35100 / DSM 5205 / JP2</strain>
    </source>
</reference>
<dbReference type="OrthoDB" id="7191282at2"/>
<dbReference type="EMBL" id="JH651384">
    <property type="protein sequence ID" value="EIJ36431.1"/>
    <property type="molecule type" value="Genomic_DNA"/>
</dbReference>
<evidence type="ECO:0000313" key="1">
    <source>
        <dbReference type="EMBL" id="EIJ36431.1"/>
    </source>
</evidence>
<proteinExistence type="predicted"/>
<name>A0A656HHD6_THINJ</name>
<dbReference type="Pfam" id="PF13365">
    <property type="entry name" value="Trypsin_2"/>
    <property type="match status" value="1"/>
</dbReference>
<evidence type="ECO:0000313" key="2">
    <source>
        <dbReference type="Proteomes" id="UP000005317"/>
    </source>
</evidence>
<gene>
    <name evidence="1" type="ORF">Thini_3931</name>
</gene>
<protein>
    <recommendedName>
        <fullName evidence="3">Trypsin</fullName>
    </recommendedName>
</protein>
<dbReference type="Gene3D" id="2.40.10.120">
    <property type="match status" value="1"/>
</dbReference>
<dbReference type="AlphaFoldDB" id="A0A656HHD6"/>
<sequence>MSVESILLTVANICTWQQDKALTCASGFYFQRNQNLFLITNRHVVRDEDSGHEPDRLEITLHTNPDNVAETSAYSIPLYDNAGQMLWREAKDNAGTVDVVAIPIDSRAFPADAMFAAFKPTDLPGDLENIEVGESIRVVGFPLNFQDSLHNLPVMRHAIIASAFSLRFQGYGYFLTDSLLHRGSSGSPVVLRVNRRVSGRDHFPWMLLGIHSSRLDSVNQEEGEDERLNLFTAWYSDVIMTLTNHQPLP</sequence>
<keyword evidence="2" id="KW-1185">Reference proteome</keyword>
<accession>A0A656HHD6</accession>
<dbReference type="SUPFAM" id="SSF50494">
    <property type="entry name" value="Trypsin-like serine proteases"/>
    <property type="match status" value="1"/>
</dbReference>
<dbReference type="InterPro" id="IPR009003">
    <property type="entry name" value="Peptidase_S1_PA"/>
</dbReference>
<dbReference type="Proteomes" id="UP000005317">
    <property type="component" value="Unassembled WGS sequence"/>
</dbReference>